<protein>
    <recommendedName>
        <fullName evidence="3">TetR family transcriptional regulator</fullName>
    </recommendedName>
</protein>
<reference evidence="1 2" key="1">
    <citation type="submission" date="2021-01" db="EMBL/GenBank/DDBJ databases">
        <title>WGS of actinomycetes isolated from Thailand.</title>
        <authorList>
            <person name="Thawai C."/>
        </authorList>
    </citation>
    <scope>NUCLEOTIDE SEQUENCE [LARGE SCALE GENOMIC DNA]</scope>
    <source>
        <strain evidence="1 2">CH5-8</strain>
    </source>
</reference>
<dbReference type="Proteomes" id="UP000621386">
    <property type="component" value="Unassembled WGS sequence"/>
</dbReference>
<proteinExistence type="predicted"/>
<accession>A0ABS1P762</accession>
<name>A0ABS1P762_9ACTN</name>
<evidence type="ECO:0000313" key="1">
    <source>
        <dbReference type="EMBL" id="MBL1108000.1"/>
    </source>
</evidence>
<comment type="caution">
    <text evidence="1">The sequence shown here is derived from an EMBL/GenBank/DDBJ whole genome shotgun (WGS) entry which is preliminary data.</text>
</comment>
<evidence type="ECO:0008006" key="3">
    <source>
        <dbReference type="Google" id="ProtNLM"/>
    </source>
</evidence>
<sequence length="132" mass="15092">MADHDNHRERLLTLMEALVGAFAYIQALLKDLPVPVIIPAFTPDDDDEEAPSRALLSLDRVRQIIQDEPISERDKRAFEHAVLDWFTAYELLVITGMAGPAPWRLDAADFAMNRIVTWIEMIEDDEQDENES</sequence>
<organism evidence="1 2">
    <name type="scientific">Streptomyces musisoli</name>
    <dbReference type="NCBI Taxonomy" id="2802280"/>
    <lineage>
        <taxon>Bacteria</taxon>
        <taxon>Bacillati</taxon>
        <taxon>Actinomycetota</taxon>
        <taxon>Actinomycetes</taxon>
        <taxon>Kitasatosporales</taxon>
        <taxon>Streptomycetaceae</taxon>
        <taxon>Streptomyces</taxon>
    </lineage>
</organism>
<dbReference type="EMBL" id="JAERRH010000010">
    <property type="protein sequence ID" value="MBL1108000.1"/>
    <property type="molecule type" value="Genomic_DNA"/>
</dbReference>
<keyword evidence="2" id="KW-1185">Reference proteome</keyword>
<gene>
    <name evidence="1" type="ORF">JK361_26000</name>
</gene>
<dbReference type="RefSeq" id="WP_201822268.1">
    <property type="nucleotide sequence ID" value="NZ_JAERRH010000010.1"/>
</dbReference>
<evidence type="ECO:0000313" key="2">
    <source>
        <dbReference type="Proteomes" id="UP000621386"/>
    </source>
</evidence>